<evidence type="ECO:0000313" key="2">
    <source>
        <dbReference type="Proteomes" id="UP000593578"/>
    </source>
</evidence>
<dbReference type="AlphaFoldDB" id="A0A7J8NY35"/>
<gene>
    <name evidence="1" type="ORF">Gorai_024089</name>
</gene>
<sequence>MVIGSCLSEFDKKDLFHAIGVTFGGVIKSEINGDLCRLRIKLDLQKPLLREDENAMVWSLQDKIQPTGLEKVEKKQEEGSAIKKIESNEDIIMRKRKSAELETEECCTGNPYEDGPKRMKHERKDIQIEASLVVSVGNSKQICDPHFYGSVGAKRSPRAVWRLRHLLNLYNLQMVFLMEKIIDEKRMEKVRRRCGFMNGINVEVKGSRGGLCLAWKGDITISLRSFSKSHIDVMIKEENVNEEWRFIRFYGSSYVNNKN</sequence>
<evidence type="ECO:0000313" key="1">
    <source>
        <dbReference type="EMBL" id="MBA0581931.1"/>
    </source>
</evidence>
<name>A0A7J8NY35_GOSRA</name>
<proteinExistence type="predicted"/>
<dbReference type="EMBL" id="JABEZZ010000003">
    <property type="protein sequence ID" value="MBA0581931.1"/>
    <property type="molecule type" value="Genomic_DNA"/>
</dbReference>
<organism evidence="1 2">
    <name type="scientific">Gossypium raimondii</name>
    <name type="common">Peruvian cotton</name>
    <name type="synonym">Gossypium klotzschianum subsp. raimondii</name>
    <dbReference type="NCBI Taxonomy" id="29730"/>
    <lineage>
        <taxon>Eukaryota</taxon>
        <taxon>Viridiplantae</taxon>
        <taxon>Streptophyta</taxon>
        <taxon>Embryophyta</taxon>
        <taxon>Tracheophyta</taxon>
        <taxon>Spermatophyta</taxon>
        <taxon>Magnoliopsida</taxon>
        <taxon>eudicotyledons</taxon>
        <taxon>Gunneridae</taxon>
        <taxon>Pentapetalae</taxon>
        <taxon>rosids</taxon>
        <taxon>malvids</taxon>
        <taxon>Malvales</taxon>
        <taxon>Malvaceae</taxon>
        <taxon>Malvoideae</taxon>
        <taxon>Gossypium</taxon>
    </lineage>
</organism>
<accession>A0A7J8NY35</accession>
<dbReference type="Proteomes" id="UP000593578">
    <property type="component" value="Unassembled WGS sequence"/>
</dbReference>
<protein>
    <submittedName>
        <fullName evidence="1">Uncharacterized protein</fullName>
    </submittedName>
</protein>
<comment type="caution">
    <text evidence="1">The sequence shown here is derived from an EMBL/GenBank/DDBJ whole genome shotgun (WGS) entry which is preliminary data.</text>
</comment>
<feature type="non-terminal residue" evidence="1">
    <location>
        <position position="1"/>
    </location>
</feature>
<reference evidence="1 2" key="1">
    <citation type="journal article" date="2019" name="Genome Biol. Evol.">
        <title>Insights into the evolution of the New World diploid cottons (Gossypium, subgenus Houzingenia) based on genome sequencing.</title>
        <authorList>
            <person name="Grover C.E."/>
            <person name="Arick M.A. 2nd"/>
            <person name="Thrash A."/>
            <person name="Conover J.L."/>
            <person name="Sanders W.S."/>
            <person name="Peterson D.G."/>
            <person name="Frelichowski J.E."/>
            <person name="Scheffler J.A."/>
            <person name="Scheffler B.E."/>
            <person name="Wendel J.F."/>
        </authorList>
    </citation>
    <scope>NUCLEOTIDE SEQUENCE [LARGE SCALE GENOMIC DNA]</scope>
    <source>
        <strain evidence="1">8</strain>
        <tissue evidence="1">Leaf</tissue>
    </source>
</reference>